<dbReference type="GO" id="GO:0005524">
    <property type="term" value="F:ATP binding"/>
    <property type="evidence" value="ECO:0007669"/>
    <property type="project" value="UniProtKB-KW"/>
</dbReference>
<dbReference type="GO" id="GO:0005829">
    <property type="term" value="C:cytosol"/>
    <property type="evidence" value="ECO:0007669"/>
    <property type="project" value="TreeGrafter"/>
</dbReference>
<dbReference type="RefSeq" id="WP_004999328.1">
    <property type="nucleotide sequence ID" value="NZ_CH672427.1"/>
</dbReference>
<dbReference type="InterPro" id="IPR025501">
    <property type="entry name" value="MinD_FleN"/>
</dbReference>
<dbReference type="InterPro" id="IPR033875">
    <property type="entry name" value="FlhG"/>
</dbReference>
<dbReference type="InterPro" id="IPR050625">
    <property type="entry name" value="ParA/MinD_ATPase"/>
</dbReference>
<dbReference type="Proteomes" id="UP000003374">
    <property type="component" value="Unassembled WGS sequence"/>
</dbReference>
<proteinExistence type="predicted"/>
<dbReference type="PIRSF" id="PIRSF003092">
    <property type="entry name" value="MinD"/>
    <property type="match status" value="1"/>
</dbReference>
<dbReference type="SUPFAM" id="SSF52540">
    <property type="entry name" value="P-loop containing nucleoside triphosphate hydrolases"/>
    <property type="match status" value="1"/>
</dbReference>
<keyword evidence="2" id="KW-0067">ATP-binding</keyword>
<keyword evidence="4" id="KW-1185">Reference proteome</keyword>
<evidence type="ECO:0000313" key="3">
    <source>
        <dbReference type="EMBL" id="EAR20666.1"/>
    </source>
</evidence>
<dbReference type="Gene3D" id="3.40.50.300">
    <property type="entry name" value="P-loop containing nucleotide triphosphate hydrolases"/>
    <property type="match status" value="1"/>
</dbReference>
<sequence length="290" mass="31281">MDMDQAAGLKRMNDPKPVKVIAVTSGKGGVGKTHISVNLATVLAQTARGVMLLDADLGLANVDVLLGLAPRLNLAHVIEGQATLEEVLVEGPNGVLIIPASSGTQRMAELAPVEHVGLIHCFSELSHELDYLIVDTAAGISDSVTSFARAAREVLVVACDEPSSITDAYALIKVLNRDHGVQRFHLLANRVRSVREGQELFNKLSKVTTRFLDLTLDYTGAIPEDDALRKAAQRQQPVTCVYPSSPSGRAFLDLARRVARWPLPNTAEGRLEFFVERLVAYGTNRQGAIG</sequence>
<dbReference type="GO" id="GO:0016887">
    <property type="term" value="F:ATP hydrolysis activity"/>
    <property type="evidence" value="ECO:0007669"/>
    <property type="project" value="TreeGrafter"/>
</dbReference>
<dbReference type="GO" id="GO:0051782">
    <property type="term" value="P:negative regulation of cell division"/>
    <property type="evidence" value="ECO:0007669"/>
    <property type="project" value="TreeGrafter"/>
</dbReference>
<protein>
    <submittedName>
        <fullName evidence="3">Cobyrinic acid a,c-diamide synthase</fullName>
    </submittedName>
</protein>
<evidence type="ECO:0000256" key="1">
    <source>
        <dbReference type="ARBA" id="ARBA00022741"/>
    </source>
</evidence>
<dbReference type="InterPro" id="IPR033756">
    <property type="entry name" value="YlxH/NBP35"/>
</dbReference>
<organism evidence="3 4">
    <name type="scientific">Nitrococcus mobilis Nb-231</name>
    <dbReference type="NCBI Taxonomy" id="314278"/>
    <lineage>
        <taxon>Bacteria</taxon>
        <taxon>Pseudomonadati</taxon>
        <taxon>Pseudomonadota</taxon>
        <taxon>Gammaproteobacteria</taxon>
        <taxon>Chromatiales</taxon>
        <taxon>Ectothiorhodospiraceae</taxon>
        <taxon>Nitrococcus</taxon>
    </lineage>
</organism>
<dbReference type="InterPro" id="IPR027417">
    <property type="entry name" value="P-loop_NTPase"/>
</dbReference>
<dbReference type="FunFam" id="3.40.50.300:FF:000158">
    <property type="entry name" value="Site-determining protein"/>
    <property type="match status" value="1"/>
</dbReference>
<dbReference type="eggNOG" id="COG0455">
    <property type="taxonomic scope" value="Bacteria"/>
</dbReference>
<accession>A4BUF2</accession>
<dbReference type="PANTHER" id="PTHR43384">
    <property type="entry name" value="SEPTUM SITE-DETERMINING PROTEIN MIND HOMOLOG, CHLOROPLASTIC-RELATED"/>
    <property type="match status" value="1"/>
</dbReference>
<gene>
    <name evidence="3" type="ORF">NB231_02078</name>
</gene>
<evidence type="ECO:0000256" key="2">
    <source>
        <dbReference type="ARBA" id="ARBA00022840"/>
    </source>
</evidence>
<dbReference type="Pfam" id="PF10609">
    <property type="entry name" value="ParA"/>
    <property type="match status" value="1"/>
</dbReference>
<dbReference type="PANTHER" id="PTHR43384:SF4">
    <property type="entry name" value="CELLULOSE BIOSYNTHESIS PROTEIN BCSQ-RELATED"/>
    <property type="match status" value="1"/>
</dbReference>
<evidence type="ECO:0000313" key="4">
    <source>
        <dbReference type="Proteomes" id="UP000003374"/>
    </source>
</evidence>
<name>A4BUF2_9GAMM</name>
<dbReference type="HOGENOM" id="CLU_037612_0_0_6"/>
<dbReference type="GO" id="GO:0009898">
    <property type="term" value="C:cytoplasmic side of plasma membrane"/>
    <property type="evidence" value="ECO:0007669"/>
    <property type="project" value="TreeGrafter"/>
</dbReference>
<reference evidence="3 4" key="1">
    <citation type="submission" date="2006-02" db="EMBL/GenBank/DDBJ databases">
        <authorList>
            <person name="Waterbury J."/>
            <person name="Ferriera S."/>
            <person name="Johnson J."/>
            <person name="Kravitz S."/>
            <person name="Halpern A."/>
            <person name="Remington K."/>
            <person name="Beeson K."/>
            <person name="Tran B."/>
            <person name="Rogers Y.-H."/>
            <person name="Friedman R."/>
            <person name="Venter J.C."/>
        </authorList>
    </citation>
    <scope>NUCLEOTIDE SEQUENCE [LARGE SCALE GENOMIC DNA]</scope>
    <source>
        <strain evidence="3 4">Nb-231</strain>
    </source>
</reference>
<keyword evidence="1" id="KW-0547">Nucleotide-binding</keyword>
<dbReference type="STRING" id="314278.NB231_02078"/>
<dbReference type="EMBL" id="AAOF01000018">
    <property type="protein sequence ID" value="EAR20666.1"/>
    <property type="molecule type" value="Genomic_DNA"/>
</dbReference>
<dbReference type="AlphaFoldDB" id="A4BUF2"/>
<comment type="caution">
    <text evidence="3">The sequence shown here is derived from an EMBL/GenBank/DDBJ whole genome shotgun (WGS) entry which is preliminary data.</text>
</comment>
<dbReference type="CDD" id="cd02038">
    <property type="entry name" value="FlhG-like"/>
    <property type="match status" value="1"/>
</dbReference>